<accession>A0A6M0RSI6</accession>
<dbReference type="RefSeq" id="WP_163664075.1">
    <property type="nucleotide sequence ID" value="NZ_QXHD01000004.1"/>
</dbReference>
<gene>
    <name evidence="2" type="ORF">DXZ20_27045</name>
</gene>
<reference evidence="2 3" key="1">
    <citation type="journal article" date="2020" name="Microb. Ecol.">
        <title>Ecogenomics of the Marine Benthic Filamentous Cyanobacterium Adonisia.</title>
        <authorList>
            <person name="Walter J.M."/>
            <person name="Coutinho F.H."/>
            <person name="Leomil L."/>
            <person name="Hargreaves P.I."/>
            <person name="Campeao M.E."/>
            <person name="Vieira V.V."/>
            <person name="Silva B.S."/>
            <person name="Fistarol G.O."/>
            <person name="Salomon P.S."/>
            <person name="Sawabe T."/>
            <person name="Mino S."/>
            <person name="Hosokawa M."/>
            <person name="Miyashita H."/>
            <person name="Maruyama F."/>
            <person name="van Verk M.C."/>
            <person name="Dutilh B.E."/>
            <person name="Thompson C.C."/>
            <person name="Thompson F.L."/>
        </authorList>
    </citation>
    <scope>NUCLEOTIDE SEQUENCE [LARGE SCALE GENOMIC DNA]</scope>
    <source>
        <strain evidence="2 3">CCMR0081</strain>
    </source>
</reference>
<comment type="caution">
    <text evidence="2">The sequence shown here is derived from an EMBL/GenBank/DDBJ whole genome shotgun (WGS) entry which is preliminary data.</text>
</comment>
<dbReference type="EMBL" id="QXHD01000004">
    <property type="protein sequence ID" value="NEZ59235.1"/>
    <property type="molecule type" value="Genomic_DNA"/>
</dbReference>
<dbReference type="AlphaFoldDB" id="A0A6M0RSI6"/>
<keyword evidence="3" id="KW-1185">Reference proteome</keyword>
<sequence length="532" mass="60025">MPPLSPFTRRRIQKLPQTDSVWEGGRFSMPEAQEDERDCILWIDGNQGYVRSVDLISANSGYDAVARSLLQAIEHPQGPAEPSRPQRVVVNDRELQFFLRGVLQDLEIDVVYGAKLPWVDEIFDHVLSHFSVPSSSLPANYSESLRQKALALWHEAPWYQLSEQELLAIELNQWDVDTLYVSILGMADVDYGLLFYRNLDSLLQFRERVLDCDSISADLPMSMSPQDLQQIFLTQDCFFLNYVVERPRQPEPDDYEFGSIHPLEGMRHELDEAEAATLIVALEALHRFFKKAPDPLNVLEPIEKTFRVPNPMEGSHPKQCTVNVKSLPEVSTNLMAETEDMLDLGENFASGPILHDDLVPDGALILLTKLPPDRLKQLRTGNMYYQPVASVKASAKKAAWPVVIVQTSRPKAMALVEHIELIGGIKSMCFNPGHDPFSQLTFQLGIWQAGDNSFHLFHEYDVSDGQHRTALDKWHQQQIKSHGCCGVMIAAGVTGRNRGNPQEKDVVAFLEVNFCPPEALNLEPLVLSYALE</sequence>
<organism evidence="2 3">
    <name type="scientific">Adonisia turfae CCMR0081</name>
    <dbReference type="NCBI Taxonomy" id="2292702"/>
    <lineage>
        <taxon>Bacteria</taxon>
        <taxon>Bacillati</taxon>
        <taxon>Cyanobacteriota</taxon>
        <taxon>Adonisia</taxon>
        <taxon>Adonisia turfae</taxon>
    </lineage>
</organism>
<dbReference type="InterPro" id="IPR054216">
    <property type="entry name" value="DUF6930"/>
</dbReference>
<dbReference type="Pfam" id="PF22007">
    <property type="entry name" value="DUF6930"/>
    <property type="match status" value="1"/>
</dbReference>
<protein>
    <recommendedName>
        <fullName evidence="1">DUF6930 domain-containing protein</fullName>
    </recommendedName>
</protein>
<evidence type="ECO:0000313" key="3">
    <source>
        <dbReference type="Proteomes" id="UP000481033"/>
    </source>
</evidence>
<name>A0A6M0RSI6_9CYAN</name>
<evidence type="ECO:0000259" key="1">
    <source>
        <dbReference type="Pfam" id="PF22007"/>
    </source>
</evidence>
<dbReference type="Proteomes" id="UP000481033">
    <property type="component" value="Unassembled WGS sequence"/>
</dbReference>
<proteinExistence type="predicted"/>
<evidence type="ECO:0000313" key="2">
    <source>
        <dbReference type="EMBL" id="NEZ59235.1"/>
    </source>
</evidence>
<feature type="domain" description="DUF6930" evidence="1">
    <location>
        <begin position="9"/>
        <end position="125"/>
    </location>
</feature>